<dbReference type="GO" id="GO:0016197">
    <property type="term" value="P:endosomal transport"/>
    <property type="evidence" value="ECO:0007669"/>
    <property type="project" value="TreeGrafter"/>
</dbReference>
<dbReference type="GO" id="GO:0007032">
    <property type="term" value="P:endosome organization"/>
    <property type="evidence" value="ECO:0007669"/>
    <property type="project" value="TreeGrafter"/>
</dbReference>
<feature type="domain" description="WASH complex subunit 4 N-terminal" evidence="2">
    <location>
        <begin position="26"/>
        <end position="582"/>
    </location>
</feature>
<dbReference type="GO" id="GO:0071203">
    <property type="term" value="C:WASH complex"/>
    <property type="evidence" value="ECO:0007669"/>
    <property type="project" value="InterPro"/>
</dbReference>
<dbReference type="Pfam" id="PF14746">
    <property type="entry name" value="WASH-7_C"/>
    <property type="match status" value="1"/>
</dbReference>
<dbReference type="Pfam" id="PF14744">
    <property type="entry name" value="WASH-7_mid"/>
    <property type="match status" value="1"/>
</dbReference>
<organism evidence="4 5">
    <name type="scientific">Trypanosoma cruzi marinkellei</name>
    <dbReference type="NCBI Taxonomy" id="85056"/>
    <lineage>
        <taxon>Eukaryota</taxon>
        <taxon>Discoba</taxon>
        <taxon>Euglenozoa</taxon>
        <taxon>Kinetoplastea</taxon>
        <taxon>Metakinetoplastina</taxon>
        <taxon>Trypanosomatida</taxon>
        <taxon>Trypanosomatidae</taxon>
        <taxon>Trypanosoma</taxon>
        <taxon>Schizotrypanum</taxon>
    </lineage>
</organism>
<name>K2N529_TRYCR</name>
<dbReference type="InterPro" id="IPR028283">
    <property type="entry name" value="WASH-7_C"/>
</dbReference>
<dbReference type="EMBL" id="AHKC01012654">
    <property type="protein sequence ID" value="EKF29791.1"/>
    <property type="molecule type" value="Genomic_DNA"/>
</dbReference>
<reference evidence="4 5" key="1">
    <citation type="journal article" date="2012" name="BMC Genomics">
        <title>Comparative genomic analysis of human infective Trypanosoma cruzi lineages with the bat-restricted subspecies T. cruzi marinkellei.</title>
        <authorList>
            <person name="Franzen O."/>
            <person name="Talavera-Lopez C."/>
            <person name="Ochaya S."/>
            <person name="Butler C.E."/>
            <person name="Messenger L.A."/>
            <person name="Lewis M.D."/>
            <person name="Llewellyn M.S."/>
            <person name="Marinkelle C.J."/>
            <person name="Tyler K.M."/>
            <person name="Miles M.A."/>
            <person name="Andersson B."/>
        </authorList>
    </citation>
    <scope>NUCLEOTIDE SEQUENCE [LARGE SCALE GENOMIC DNA]</scope>
    <source>
        <strain evidence="4 5">B7</strain>
    </source>
</reference>
<evidence type="ECO:0000313" key="5">
    <source>
        <dbReference type="Proteomes" id="UP000007350"/>
    </source>
</evidence>
<comment type="caution">
    <text evidence="4">The sequence shown here is derived from an EMBL/GenBank/DDBJ whole genome shotgun (WGS) entry which is preliminary data.</text>
</comment>
<evidence type="ECO:0000313" key="4">
    <source>
        <dbReference type="EMBL" id="EKF29791.1"/>
    </source>
</evidence>
<dbReference type="AlphaFoldDB" id="K2N529"/>
<dbReference type="InterPro" id="IPR027307">
    <property type="entry name" value="WASH7"/>
</dbReference>
<dbReference type="GO" id="GO:0005768">
    <property type="term" value="C:endosome"/>
    <property type="evidence" value="ECO:0007669"/>
    <property type="project" value="TreeGrafter"/>
</dbReference>
<feature type="domain" description="WASH complex subunit 7 central" evidence="1">
    <location>
        <begin position="620"/>
        <end position="965"/>
    </location>
</feature>
<accession>K2N529</accession>
<dbReference type="InterPro" id="IPR028282">
    <property type="entry name" value="WASH-7_central"/>
</dbReference>
<keyword evidence="5" id="KW-1185">Reference proteome</keyword>
<dbReference type="InterPro" id="IPR028191">
    <property type="entry name" value="WASH-4_N"/>
</dbReference>
<gene>
    <name evidence="4" type="ORF">MOQ_006410</name>
</gene>
<evidence type="ECO:0000259" key="3">
    <source>
        <dbReference type="Pfam" id="PF14746"/>
    </source>
</evidence>
<dbReference type="PANTHER" id="PTHR31409:SF0">
    <property type="entry name" value="WASH COMPLEX SUBUNIT 4"/>
    <property type="match status" value="1"/>
</dbReference>
<dbReference type="PANTHER" id="PTHR31409">
    <property type="entry name" value="WASH COMPLEX SUBUNIT 4"/>
    <property type="match status" value="1"/>
</dbReference>
<feature type="domain" description="WASH complex subunit 7 C-terminal" evidence="3">
    <location>
        <begin position="1010"/>
        <end position="1192"/>
    </location>
</feature>
<evidence type="ECO:0000259" key="1">
    <source>
        <dbReference type="Pfam" id="PF14744"/>
    </source>
</evidence>
<evidence type="ECO:0008006" key="6">
    <source>
        <dbReference type="Google" id="ProtNLM"/>
    </source>
</evidence>
<dbReference type="OrthoDB" id="10261210at2759"/>
<sequence>MLTSIDFGVDIGKDEREAFQDKLHFFVSGHEKMLMEIEQTFDCRWDPVLWDPHTDTVSLQLGAQATRQGQLTTSIADTLGRSQLHNRLFYRITLCFAGLVLEMEALTDEAFDVLIPPLAMFGDDSCLEEDITDEEAQRGAGHMLGLLQDLWRWVQRVRRVVQQTVWQLAALYSPLHERDTYRPFTHVRFLRVWRSLTDIFSALLSVEEVLQTHDTLRHGLSTYRKLLAHVSRNRDKFDCEDMTMELFCRLLNKIDQELLDDGILQRIVMQSYELPEEQVSVMTNRRLCAEFTDILDQLICTLEEKVGTPREGNTQRQYIGTLGMYYFYLHLFQQATNDVTRRDLCKRVFHLHLHIPVIYIHGFHVFRPFIWLSRRVPDELNRHLRDASKEGMSAIKKTCEKSDMEFLPQLNQLTTSVSAWIAEMETTFPVDPSHYKAFLHATALLIQRGIFLAEHVQRLVMNYIVLHNSADVAIPLQHVDCVSHGIELLMMIRAAFHAKTGVIATTYNLLIRSITYVMERHLYEMYLRFGDVIQTSSEDVTDQYSAIRQAIALLHKPQTAENLVCLDLVLSTAFNRCQVEKDGSIAMAQNKYEDVLIAFSQLQRLVFYQRSLRMATDCDFLYWHRETFYPLFFERMYQRPLRSNYLPYLLMAMHDCRTSILSSRHVEDACVLLDAYISYIRKCIQNHLIKILCIDIENDLRLYTHSVVLGQPFRTVDAMGGKCDVGCFTRLPPFRFFHEWLHIATEVEHYLDAQFYNLNALMANDWKTYEEMRNLALVRYGLRICDGYLPGSIVDQGLDVLVITENIQVFVANYTYNMNEQLFVQRPSTTESKHLHTLHIRHIANSIRTHGTGIMNTTVNYVYKCLLKKLAILSQFLYDDHVKSRLIKDAKFFIAQKEELKGEYPLSRAEKFIREMHKLGVADDGQTFLDKFRHLVSEIGNALGYMRMMRSGGLRAIADAAVFIPFIDNVVRLERVIDPDAIGSDEDEEEVEMMKEEDMDEEVYKAPPSTVEAVRVVDSVIHNMRMKLSDGSEYFRMLLEAVTKRLKNADKYEHLRNFHMIIPPICVLHVEHMIREKEQLVKKNKDGIFTDDGFALGCSFLLKLFGLSDLFESLHWFESVGKHYVERLLAMQEGIAQRTKEAKKRKKPQRGEALHEEEEINNMHLTATMVDYAILEYTALEEAFVSSKVFFHSAIPDGEDGETEEEEEEEEEN</sequence>
<evidence type="ECO:0000259" key="2">
    <source>
        <dbReference type="Pfam" id="PF14745"/>
    </source>
</evidence>
<dbReference type="Proteomes" id="UP000007350">
    <property type="component" value="Unassembled WGS sequence"/>
</dbReference>
<protein>
    <recommendedName>
        <fullName evidence="6">WASH complex subunit 7</fullName>
    </recommendedName>
</protein>
<proteinExistence type="predicted"/>
<dbReference type="Pfam" id="PF14745">
    <property type="entry name" value="WASH-4_N"/>
    <property type="match status" value="1"/>
</dbReference>